<evidence type="ECO:0008006" key="3">
    <source>
        <dbReference type="Google" id="ProtNLM"/>
    </source>
</evidence>
<evidence type="ECO:0000313" key="2">
    <source>
        <dbReference type="Proteomes" id="UP000298058"/>
    </source>
</evidence>
<reference evidence="1" key="1">
    <citation type="journal article" date="2019" name="PLoS Negl. Trop. Dis.">
        <title>Revisiting the worldwide diversity of Leptospira species in the environment.</title>
        <authorList>
            <person name="Vincent A.T."/>
            <person name="Schiettekatte O."/>
            <person name="Bourhy P."/>
            <person name="Veyrier F.J."/>
            <person name="Picardeau M."/>
        </authorList>
    </citation>
    <scope>NUCLEOTIDE SEQUENCE [LARGE SCALE GENOMIC DNA]</scope>
    <source>
        <strain evidence="1">201300427</strain>
    </source>
</reference>
<comment type="caution">
    <text evidence="1">The sequence shown here is derived from an EMBL/GenBank/DDBJ whole genome shotgun (WGS) entry which is preliminary data.</text>
</comment>
<dbReference type="RefSeq" id="WP_135759376.1">
    <property type="nucleotide sequence ID" value="NZ_RQHW01000014.1"/>
</dbReference>
<dbReference type="Proteomes" id="UP000298058">
    <property type="component" value="Unassembled WGS sequence"/>
</dbReference>
<evidence type="ECO:0000313" key="1">
    <source>
        <dbReference type="EMBL" id="TGN20267.1"/>
    </source>
</evidence>
<dbReference type="AlphaFoldDB" id="A0A4R9M3G1"/>
<name>A0A4R9M3G1_9LEPT</name>
<accession>A0A4R9M3G1</accession>
<keyword evidence="2" id="KW-1185">Reference proteome</keyword>
<dbReference type="SUPFAM" id="SSF48403">
    <property type="entry name" value="Ankyrin repeat"/>
    <property type="match status" value="1"/>
</dbReference>
<protein>
    <recommendedName>
        <fullName evidence="3">Ankyrin repeat domain-containing protein</fullName>
    </recommendedName>
</protein>
<dbReference type="OrthoDB" id="325351at2"/>
<organism evidence="1 2">
    <name type="scientific">Leptospira idonii</name>
    <dbReference type="NCBI Taxonomy" id="1193500"/>
    <lineage>
        <taxon>Bacteria</taxon>
        <taxon>Pseudomonadati</taxon>
        <taxon>Spirochaetota</taxon>
        <taxon>Spirochaetia</taxon>
        <taxon>Leptospirales</taxon>
        <taxon>Leptospiraceae</taxon>
        <taxon>Leptospira</taxon>
    </lineage>
</organism>
<sequence length="136" mass="14792">MKQLGVIIVIMLSIMTKMSCFSIQLKCANCHLGDAYVDKQALALVNAAVDGDAAKVKKLVSEGANPNHLEPGKVPMLIWTICADSFEGYKALLEAGADPNLGGTGKGFSDIKRYGEPITIYLYKYSIRQSHSSNFY</sequence>
<dbReference type="EMBL" id="RQHW01000014">
    <property type="protein sequence ID" value="TGN20267.1"/>
    <property type="molecule type" value="Genomic_DNA"/>
</dbReference>
<dbReference type="Gene3D" id="1.25.40.20">
    <property type="entry name" value="Ankyrin repeat-containing domain"/>
    <property type="match status" value="1"/>
</dbReference>
<proteinExistence type="predicted"/>
<dbReference type="InterPro" id="IPR036770">
    <property type="entry name" value="Ankyrin_rpt-contain_sf"/>
</dbReference>
<gene>
    <name evidence="1" type="ORF">EHS15_04595</name>
</gene>